<dbReference type="SMART" id="SM00355">
    <property type="entry name" value="ZnF_C2H2"/>
    <property type="match status" value="2"/>
</dbReference>
<dbReference type="GeneID" id="63768951"/>
<dbReference type="SUPFAM" id="SSF57701">
    <property type="entry name" value="Zn2/Cys6 DNA-binding domain"/>
    <property type="match status" value="1"/>
</dbReference>
<keyword evidence="4" id="KW-0238">DNA-binding</keyword>
<dbReference type="STRING" id="1036612.A0A1L9T5Y9"/>
<dbReference type="EMBL" id="KV878594">
    <property type="protein sequence ID" value="OJJ54846.1"/>
    <property type="molecule type" value="Genomic_DNA"/>
</dbReference>
<keyword evidence="7" id="KW-0863">Zinc-finger</keyword>
<accession>A0A1L9T5Y9</accession>
<dbReference type="GO" id="GO:0008270">
    <property type="term" value="F:zinc ion binding"/>
    <property type="evidence" value="ECO:0007669"/>
    <property type="project" value="UniProtKB-KW"/>
</dbReference>
<dbReference type="GO" id="GO:0000981">
    <property type="term" value="F:DNA-binding transcription factor activity, RNA polymerase II-specific"/>
    <property type="evidence" value="ECO:0007669"/>
    <property type="project" value="InterPro"/>
</dbReference>
<evidence type="ECO:0000313" key="11">
    <source>
        <dbReference type="EMBL" id="OJJ54846.1"/>
    </source>
</evidence>
<dbReference type="OrthoDB" id="1405595at2759"/>
<evidence type="ECO:0000256" key="2">
    <source>
        <dbReference type="ARBA" id="ARBA00022833"/>
    </source>
</evidence>
<dbReference type="PROSITE" id="PS50157">
    <property type="entry name" value="ZINC_FINGER_C2H2_2"/>
    <property type="match status" value="2"/>
</dbReference>
<dbReference type="InterPro" id="IPR013087">
    <property type="entry name" value="Znf_C2H2_type"/>
</dbReference>
<reference evidence="12" key="1">
    <citation type="journal article" date="2017" name="Genome Biol.">
        <title>Comparative genomics reveals high biological diversity and specific adaptations in the industrially and medically important fungal genus Aspergillus.</title>
        <authorList>
            <person name="de Vries R.P."/>
            <person name="Riley R."/>
            <person name="Wiebenga A."/>
            <person name="Aguilar-Osorio G."/>
            <person name="Amillis S."/>
            <person name="Uchima C.A."/>
            <person name="Anderluh G."/>
            <person name="Asadollahi M."/>
            <person name="Askin M."/>
            <person name="Barry K."/>
            <person name="Battaglia E."/>
            <person name="Bayram O."/>
            <person name="Benocci T."/>
            <person name="Braus-Stromeyer S.A."/>
            <person name="Caldana C."/>
            <person name="Canovas D."/>
            <person name="Cerqueira G.C."/>
            <person name="Chen F."/>
            <person name="Chen W."/>
            <person name="Choi C."/>
            <person name="Clum A."/>
            <person name="Dos Santos R.A."/>
            <person name="Damasio A.R."/>
            <person name="Diallinas G."/>
            <person name="Emri T."/>
            <person name="Fekete E."/>
            <person name="Flipphi M."/>
            <person name="Freyberg S."/>
            <person name="Gallo A."/>
            <person name="Gournas C."/>
            <person name="Habgood R."/>
            <person name="Hainaut M."/>
            <person name="Harispe M.L."/>
            <person name="Henrissat B."/>
            <person name="Hilden K.S."/>
            <person name="Hope R."/>
            <person name="Hossain A."/>
            <person name="Karabika E."/>
            <person name="Karaffa L."/>
            <person name="Karanyi Z."/>
            <person name="Krasevec N."/>
            <person name="Kuo A."/>
            <person name="Kusch H."/>
            <person name="LaButti K."/>
            <person name="Lagendijk E.L."/>
            <person name="Lapidus A."/>
            <person name="Levasseur A."/>
            <person name="Lindquist E."/>
            <person name="Lipzen A."/>
            <person name="Logrieco A.F."/>
            <person name="MacCabe A."/>
            <person name="Maekelae M.R."/>
            <person name="Malavazi I."/>
            <person name="Melin P."/>
            <person name="Meyer V."/>
            <person name="Mielnichuk N."/>
            <person name="Miskei M."/>
            <person name="Molnar A.P."/>
            <person name="Mule G."/>
            <person name="Ngan C.Y."/>
            <person name="Orejas M."/>
            <person name="Orosz E."/>
            <person name="Ouedraogo J.P."/>
            <person name="Overkamp K.M."/>
            <person name="Park H.-S."/>
            <person name="Perrone G."/>
            <person name="Piumi F."/>
            <person name="Punt P.J."/>
            <person name="Ram A.F."/>
            <person name="Ramon A."/>
            <person name="Rauscher S."/>
            <person name="Record E."/>
            <person name="Riano-Pachon D.M."/>
            <person name="Robert V."/>
            <person name="Roehrig J."/>
            <person name="Ruller R."/>
            <person name="Salamov A."/>
            <person name="Salih N.S."/>
            <person name="Samson R.A."/>
            <person name="Sandor E."/>
            <person name="Sanguinetti M."/>
            <person name="Schuetze T."/>
            <person name="Sepcic K."/>
            <person name="Shelest E."/>
            <person name="Sherlock G."/>
            <person name="Sophianopoulou V."/>
            <person name="Squina F.M."/>
            <person name="Sun H."/>
            <person name="Susca A."/>
            <person name="Todd R.B."/>
            <person name="Tsang A."/>
            <person name="Unkles S.E."/>
            <person name="van de Wiele N."/>
            <person name="van Rossen-Uffink D."/>
            <person name="Oliveira J.V."/>
            <person name="Vesth T.C."/>
            <person name="Visser J."/>
            <person name="Yu J.-H."/>
            <person name="Zhou M."/>
            <person name="Andersen M.R."/>
            <person name="Archer D.B."/>
            <person name="Baker S.E."/>
            <person name="Benoit I."/>
            <person name="Brakhage A.A."/>
            <person name="Braus G.H."/>
            <person name="Fischer R."/>
            <person name="Frisvad J.C."/>
            <person name="Goldman G.H."/>
            <person name="Houbraken J."/>
            <person name="Oakley B."/>
            <person name="Pocsi I."/>
            <person name="Scazzocchio C."/>
            <person name="Seiboth B."/>
            <person name="vanKuyk P.A."/>
            <person name="Wortman J."/>
            <person name="Dyer P.S."/>
            <person name="Grigoriev I.V."/>
        </authorList>
    </citation>
    <scope>NUCLEOTIDE SEQUENCE [LARGE SCALE GENOMIC DNA]</scope>
    <source>
        <strain evidence="12">CBS 593.65</strain>
    </source>
</reference>
<gene>
    <name evidence="11" type="ORF">ASPSYDRAFT_93742</name>
</gene>
<dbReference type="AlphaFoldDB" id="A0A1L9T5Y9"/>
<evidence type="ECO:0000256" key="1">
    <source>
        <dbReference type="ARBA" id="ARBA00022723"/>
    </source>
</evidence>
<feature type="domain" description="C2H2-type" evidence="10">
    <location>
        <begin position="37"/>
        <end position="70"/>
    </location>
</feature>
<evidence type="ECO:0000256" key="7">
    <source>
        <dbReference type="PROSITE-ProRule" id="PRU00042"/>
    </source>
</evidence>
<dbReference type="VEuPathDB" id="FungiDB:ASPSYDRAFT_93742"/>
<keyword evidence="2" id="KW-0862">Zinc</keyword>
<evidence type="ECO:0000256" key="8">
    <source>
        <dbReference type="SAM" id="MobiDB-lite"/>
    </source>
</evidence>
<evidence type="ECO:0000259" key="9">
    <source>
        <dbReference type="PROSITE" id="PS50048"/>
    </source>
</evidence>
<keyword evidence="12" id="KW-1185">Reference proteome</keyword>
<dbReference type="GO" id="GO:0006351">
    <property type="term" value="P:DNA-templated transcription"/>
    <property type="evidence" value="ECO:0007669"/>
    <property type="project" value="InterPro"/>
</dbReference>
<dbReference type="Pfam" id="PF04082">
    <property type="entry name" value="Fungal_trans"/>
    <property type="match status" value="1"/>
</dbReference>
<dbReference type="InterPro" id="IPR007219">
    <property type="entry name" value="XnlR_reg_dom"/>
</dbReference>
<keyword evidence="3" id="KW-0805">Transcription regulation</keyword>
<evidence type="ECO:0000259" key="10">
    <source>
        <dbReference type="PROSITE" id="PS50157"/>
    </source>
</evidence>
<evidence type="ECO:0000313" key="12">
    <source>
        <dbReference type="Proteomes" id="UP000184356"/>
    </source>
</evidence>
<evidence type="ECO:0000256" key="3">
    <source>
        <dbReference type="ARBA" id="ARBA00023015"/>
    </source>
</evidence>
<dbReference type="SUPFAM" id="SSF57667">
    <property type="entry name" value="beta-beta-alpha zinc fingers"/>
    <property type="match status" value="1"/>
</dbReference>
<feature type="domain" description="C2H2-type" evidence="10">
    <location>
        <begin position="9"/>
        <end position="36"/>
    </location>
</feature>
<dbReference type="InterPro" id="IPR036236">
    <property type="entry name" value="Znf_C2H2_sf"/>
</dbReference>
<dbReference type="CDD" id="cd00067">
    <property type="entry name" value="GAL4"/>
    <property type="match status" value="1"/>
</dbReference>
<dbReference type="GO" id="GO:0003677">
    <property type="term" value="F:DNA binding"/>
    <property type="evidence" value="ECO:0007669"/>
    <property type="project" value="UniProtKB-KW"/>
</dbReference>
<dbReference type="PROSITE" id="PS00028">
    <property type="entry name" value="ZINC_FINGER_C2H2_1"/>
    <property type="match status" value="1"/>
</dbReference>
<dbReference type="Gene3D" id="4.10.240.10">
    <property type="entry name" value="Zn(2)-C6 fungal-type DNA-binding domain"/>
    <property type="match status" value="1"/>
</dbReference>
<dbReference type="RefSeq" id="XP_040698652.1">
    <property type="nucleotide sequence ID" value="XM_040852878.1"/>
</dbReference>
<dbReference type="Gene3D" id="3.30.160.60">
    <property type="entry name" value="Classic Zinc Finger"/>
    <property type="match status" value="1"/>
</dbReference>
<evidence type="ECO:0000256" key="4">
    <source>
        <dbReference type="ARBA" id="ARBA00023125"/>
    </source>
</evidence>
<feature type="domain" description="Zn(2)-C6 fungal-type" evidence="9">
    <location>
        <begin position="78"/>
        <end position="105"/>
    </location>
</feature>
<protein>
    <recommendedName>
        <fullName evidence="13">Zn(2)-C6 fungal-type domain-containing protein</fullName>
    </recommendedName>
</protein>
<dbReference type="InterPro" id="IPR001138">
    <property type="entry name" value="Zn2Cys6_DnaBD"/>
</dbReference>
<feature type="region of interest" description="Disordered" evidence="8">
    <location>
        <begin position="114"/>
        <end position="147"/>
    </location>
</feature>
<dbReference type="CDD" id="cd12148">
    <property type="entry name" value="fungal_TF_MHR"/>
    <property type="match status" value="1"/>
</dbReference>
<dbReference type="InterPro" id="IPR036864">
    <property type="entry name" value="Zn2-C6_fun-type_DNA-bd_sf"/>
</dbReference>
<organism evidence="11 12">
    <name type="scientific">Aspergillus sydowii CBS 593.65</name>
    <dbReference type="NCBI Taxonomy" id="1036612"/>
    <lineage>
        <taxon>Eukaryota</taxon>
        <taxon>Fungi</taxon>
        <taxon>Dikarya</taxon>
        <taxon>Ascomycota</taxon>
        <taxon>Pezizomycotina</taxon>
        <taxon>Eurotiomycetes</taxon>
        <taxon>Eurotiomycetidae</taxon>
        <taxon>Eurotiales</taxon>
        <taxon>Aspergillaceae</taxon>
        <taxon>Aspergillus</taxon>
        <taxon>Aspergillus subgen. Nidulantes</taxon>
    </lineage>
</organism>
<evidence type="ECO:0000256" key="5">
    <source>
        <dbReference type="ARBA" id="ARBA00023163"/>
    </source>
</evidence>
<sequence>MLTPQKNQFTCTCCARQFSRREHLSRHVVSHSNKRSYQCRSCGKAFNRCDLLQRHTKRSCVLLAKDKVKPPRTRSRSACDGCARAKVRCSSSVPCSRCQEKGITCEKKALKEPVNASTDPAEAKDAPGTPSKTHYEPDRQQDGNNTDIVSDISFGLYDFIFDSPPQPSTQGLRADMLDFSAFPVNALSDLSSAPTGRVGGDFVLNDSFENSKNGSGVELDDPSDSWHTYRRRSGMVQVDLWHGDRDRGSSTRGVSGGAQALPRSILDLLDLDSILAMKEHVHVARVRPEQVQQLTRLIKRTQHQPSSACALSCSTLLGTPQVINAFVQLYFEHFHPAFPLLHRATFNTPELPTLLLLATTAIGSRYSKIPQAQTFSFVLGDILRRAIDNKLEENIDETIQIPFAQAAVLSQIQSTYHGTRYLSLKGQFQRGILVTICRGINSRTHHDDTVCNVNDSSISCSPMSLRWLRRELRRRVTYAIWLLDCQFSLYTGVQPMMSLEDLEPFLPCHETLWDADMATLSGRLEDPEDLRLVRLEEALDTSKLAEIIASQRLGLFARSILMMAIYYQWHTVTSLNRYILRSADEDLTTHLFGCELSAPTPVVYRKQWRAAASGAIACICNNTEGWRESKASQLAKLHHYISILLTVPLQPMCDYIGWMGTKSCIDKARDSLCSWIAGDTENSRRSVMHAIALLCLVRRQKSGSYSGNHYVFVAFLVIWAFFSLDPVARPKGDVSIDETPCDAPMCDIDWDNLDALETWITAPGHPPLRLAGVGTLGDTSGLRRILVETHRILLSDRTRGINGVFAAVLEGLISRGTTAGDA</sequence>
<dbReference type="Proteomes" id="UP000184356">
    <property type="component" value="Unassembled WGS sequence"/>
</dbReference>
<dbReference type="PROSITE" id="PS50048">
    <property type="entry name" value="ZN2_CY6_FUNGAL_2"/>
    <property type="match status" value="1"/>
</dbReference>
<proteinExistence type="predicted"/>
<evidence type="ECO:0008006" key="13">
    <source>
        <dbReference type="Google" id="ProtNLM"/>
    </source>
</evidence>
<keyword evidence="6" id="KW-0539">Nucleus</keyword>
<keyword evidence="5" id="KW-0804">Transcription</keyword>
<dbReference type="PROSITE" id="PS00463">
    <property type="entry name" value="ZN2_CY6_FUNGAL_1"/>
    <property type="match status" value="1"/>
</dbReference>
<keyword evidence="1" id="KW-0479">Metal-binding</keyword>
<dbReference type="Pfam" id="PF00172">
    <property type="entry name" value="Zn_clus"/>
    <property type="match status" value="1"/>
</dbReference>
<dbReference type="PANTHER" id="PTHR47660">
    <property type="entry name" value="TRANSCRIPTION FACTOR WITH C2H2 AND ZN(2)-CYS(6) DNA BINDING DOMAIN (EUROFUNG)-RELATED-RELATED"/>
    <property type="match status" value="1"/>
</dbReference>
<name>A0A1L9T5Y9_9EURO</name>
<evidence type="ECO:0000256" key="6">
    <source>
        <dbReference type="ARBA" id="ARBA00023242"/>
    </source>
</evidence>